<dbReference type="InterPro" id="IPR009057">
    <property type="entry name" value="Homeodomain-like_sf"/>
</dbReference>
<keyword evidence="2" id="KW-0804">Transcription</keyword>
<dbReference type="InterPro" id="IPR052158">
    <property type="entry name" value="INH-QAR"/>
</dbReference>
<evidence type="ECO:0000259" key="3">
    <source>
        <dbReference type="PROSITE" id="PS01124"/>
    </source>
</evidence>
<dbReference type="Proteomes" id="UP000441102">
    <property type="component" value="Unassembled WGS sequence"/>
</dbReference>
<dbReference type="InterPro" id="IPR018060">
    <property type="entry name" value="HTH_AraC"/>
</dbReference>
<dbReference type="Pfam" id="PF12833">
    <property type="entry name" value="HTH_18"/>
    <property type="match status" value="1"/>
</dbReference>
<dbReference type="PANTHER" id="PTHR43130">
    <property type="entry name" value="ARAC-FAMILY TRANSCRIPTIONAL REGULATOR"/>
    <property type="match status" value="1"/>
</dbReference>
<evidence type="ECO:0000313" key="4">
    <source>
        <dbReference type="EMBL" id="KAB2793272.1"/>
    </source>
</evidence>
<dbReference type="AlphaFoldDB" id="A0A011VEV0"/>
<evidence type="ECO:0000313" key="5">
    <source>
        <dbReference type="EMBL" id="MBE0562435.1"/>
    </source>
</evidence>
<dbReference type="Pfam" id="PF01965">
    <property type="entry name" value="DJ-1_PfpI"/>
    <property type="match status" value="1"/>
</dbReference>
<dbReference type="RefSeq" id="WP_036585787.1">
    <property type="nucleotide sequence ID" value="NZ_CP044970.1"/>
</dbReference>
<dbReference type="Gene3D" id="3.40.50.880">
    <property type="match status" value="1"/>
</dbReference>
<dbReference type="EMBL" id="WBWX01000009">
    <property type="protein sequence ID" value="KAB2793272.1"/>
    <property type="molecule type" value="Genomic_DNA"/>
</dbReference>
<reference evidence="5" key="2">
    <citation type="submission" date="2020-09" db="EMBL/GenBank/DDBJ databases">
        <authorList>
            <person name="Dalcin Martins P."/>
        </authorList>
    </citation>
    <scope>NUCLEOTIDE SEQUENCE</scope>
    <source>
        <strain evidence="5">MAG47</strain>
    </source>
</reference>
<dbReference type="GO" id="GO:0043565">
    <property type="term" value="F:sequence-specific DNA binding"/>
    <property type="evidence" value="ECO:0007669"/>
    <property type="project" value="InterPro"/>
</dbReference>
<evidence type="ECO:0000313" key="7">
    <source>
        <dbReference type="Proteomes" id="UP000642265"/>
    </source>
</evidence>
<gene>
    <name evidence="4" type="ORF">F9L06_20325</name>
    <name evidence="5" type="ORF">IH622_16640</name>
</gene>
<sequence>MSDQADIVRVVPVYVVIPPRVLLLDVAGPLEVLRKANLEQHKLRFDVCYIGPASTVLSSIGLPVAGVEPLPEALPDDALVIVSGAADIPLGNAEIHRSADAALENEIVLWLRRAVRPGVRLVTICSGALLAARAGLLDGYSCTTHHLTLGELERLAPAARVHENRLFVEDGERLTSAGITAGIDLMLHIVAGLTDHATALAVARYLVVYLRRSGSDPQLSPWLDGRNHMNPVVHRAQDAIAHDPAAEWSVERLADIGGASPRNFSRLFNEYAGMTVTDYVNRLKISLAREMLLNSELDIENVAAQAGFASARQFRRVWQRIYNEPPSRVRFGV</sequence>
<accession>A0A011VEV0</accession>
<feature type="domain" description="HTH araC/xylS-type" evidence="3">
    <location>
        <begin position="234"/>
        <end position="332"/>
    </location>
</feature>
<dbReference type="GO" id="GO:0003700">
    <property type="term" value="F:DNA-binding transcription factor activity"/>
    <property type="evidence" value="ECO:0007669"/>
    <property type="project" value="InterPro"/>
</dbReference>
<evidence type="ECO:0000256" key="1">
    <source>
        <dbReference type="ARBA" id="ARBA00023015"/>
    </source>
</evidence>
<dbReference type="InterPro" id="IPR029062">
    <property type="entry name" value="Class_I_gatase-like"/>
</dbReference>
<protein>
    <submittedName>
        <fullName evidence="5">Helix-turn-helix domain-containing protein</fullName>
    </submittedName>
</protein>
<proteinExistence type="predicted"/>
<dbReference type="SMART" id="SM00342">
    <property type="entry name" value="HTH_ARAC"/>
    <property type="match status" value="1"/>
</dbReference>
<evidence type="ECO:0000256" key="2">
    <source>
        <dbReference type="ARBA" id="ARBA00023163"/>
    </source>
</evidence>
<dbReference type="PANTHER" id="PTHR43130:SF3">
    <property type="entry name" value="HTH-TYPE TRANSCRIPTIONAL REGULATOR RV1931C"/>
    <property type="match status" value="1"/>
</dbReference>
<dbReference type="EMBL" id="JACZKO010000041">
    <property type="protein sequence ID" value="MBE0562435.1"/>
    <property type="molecule type" value="Genomic_DNA"/>
</dbReference>
<dbReference type="SUPFAM" id="SSF52317">
    <property type="entry name" value="Class I glutamine amidotransferase-like"/>
    <property type="match status" value="1"/>
</dbReference>
<dbReference type="SUPFAM" id="SSF46689">
    <property type="entry name" value="Homeodomain-like"/>
    <property type="match status" value="2"/>
</dbReference>
<dbReference type="Gene3D" id="1.10.10.60">
    <property type="entry name" value="Homeodomain-like"/>
    <property type="match status" value="1"/>
</dbReference>
<dbReference type="PROSITE" id="PS01124">
    <property type="entry name" value="HTH_ARAC_FAMILY_2"/>
    <property type="match status" value="1"/>
</dbReference>
<evidence type="ECO:0000313" key="6">
    <source>
        <dbReference type="Proteomes" id="UP000441102"/>
    </source>
</evidence>
<dbReference type="InterPro" id="IPR002818">
    <property type="entry name" value="DJ-1/PfpI"/>
</dbReference>
<name>A0A011VEV0_BRUAN</name>
<dbReference type="Proteomes" id="UP000642265">
    <property type="component" value="Unassembled WGS sequence"/>
</dbReference>
<reference evidence="5" key="3">
    <citation type="submission" date="2020-10" db="EMBL/GenBank/DDBJ databases">
        <title>Enrichment of novel Verrucomicrobia, Bacteroidetes and Krumholzibacteria in an oxygen-limited, methane- and iron-fed bioreactor inoculated with Bothnian Sea sediments.</title>
        <authorList>
            <person name="Martins P.D."/>
            <person name="de Jong A."/>
            <person name="Lenstra W.K."/>
            <person name="van Helmond N.A.G.M."/>
            <person name="Slomp C.P."/>
            <person name="Jetten M.S.M."/>
            <person name="Welte C.U."/>
            <person name="Rasigraf O."/>
        </authorList>
    </citation>
    <scope>NUCLEOTIDE SEQUENCE</scope>
    <source>
        <strain evidence="5">MAG47</strain>
    </source>
</reference>
<comment type="caution">
    <text evidence="5">The sequence shown here is derived from an EMBL/GenBank/DDBJ whole genome shotgun (WGS) entry which is preliminary data.</text>
</comment>
<reference evidence="4 6" key="1">
    <citation type="submission" date="2019-09" db="EMBL/GenBank/DDBJ databases">
        <title>Taxonomic organization of the family Brucellaceae based on a phylogenomic approach.</title>
        <authorList>
            <person name="Leclercq S."/>
            <person name="Cloeckaert A."/>
            <person name="Zygmunt M.S."/>
        </authorList>
    </citation>
    <scope>NUCLEOTIDE SEQUENCE [LARGE SCALE GENOMIC DNA]</scope>
    <source>
        <strain evidence="4 6">CCUG 34461</strain>
    </source>
</reference>
<keyword evidence="1" id="KW-0805">Transcription regulation</keyword>
<organism evidence="5 7">
    <name type="scientific">Brucella anthropi</name>
    <name type="common">Ochrobactrum anthropi</name>
    <dbReference type="NCBI Taxonomy" id="529"/>
    <lineage>
        <taxon>Bacteria</taxon>
        <taxon>Pseudomonadati</taxon>
        <taxon>Pseudomonadota</taxon>
        <taxon>Alphaproteobacteria</taxon>
        <taxon>Hyphomicrobiales</taxon>
        <taxon>Brucellaceae</taxon>
        <taxon>Brucella/Ochrobactrum group</taxon>
        <taxon>Brucella</taxon>
    </lineage>
</organism>